<dbReference type="OMA" id="MVASHQK"/>
<dbReference type="Proteomes" id="UP000694845">
    <property type="component" value="Unplaced"/>
</dbReference>
<evidence type="ECO:0000313" key="3">
    <source>
        <dbReference type="Proteomes" id="UP000694845"/>
    </source>
</evidence>
<feature type="compositionally biased region" description="Polar residues" evidence="2">
    <location>
        <begin position="484"/>
        <end position="499"/>
    </location>
</feature>
<accession>A0A8B7Y076</accession>
<reference evidence="4" key="1">
    <citation type="submission" date="2025-08" db="UniProtKB">
        <authorList>
            <consortium name="RefSeq"/>
        </authorList>
    </citation>
    <scope>IDENTIFICATION</scope>
</reference>
<feature type="region of interest" description="Disordered" evidence="2">
    <location>
        <begin position="1"/>
        <end position="120"/>
    </location>
</feature>
<feature type="compositionally biased region" description="Polar residues" evidence="2">
    <location>
        <begin position="213"/>
        <end position="232"/>
    </location>
</feature>
<feature type="compositionally biased region" description="Polar residues" evidence="2">
    <location>
        <begin position="57"/>
        <end position="70"/>
    </location>
</feature>
<dbReference type="OrthoDB" id="6155277at2759"/>
<feature type="coiled-coil region" evidence="1">
    <location>
        <begin position="304"/>
        <end position="408"/>
    </location>
</feature>
<gene>
    <name evidence="4" type="primary">LOC110976595</name>
</gene>
<dbReference type="GeneID" id="110976595"/>
<evidence type="ECO:0000256" key="2">
    <source>
        <dbReference type="SAM" id="MobiDB-lite"/>
    </source>
</evidence>
<dbReference type="AlphaFoldDB" id="A0A8B7Y076"/>
<protein>
    <submittedName>
        <fullName evidence="4">Coiled-coil domain-containing protein 62-like</fullName>
    </submittedName>
</protein>
<keyword evidence="1" id="KW-0175">Coiled coil</keyword>
<evidence type="ECO:0000313" key="4">
    <source>
        <dbReference type="RefSeq" id="XP_022085695.1"/>
    </source>
</evidence>
<feature type="region of interest" description="Disordered" evidence="2">
    <location>
        <begin position="212"/>
        <end position="239"/>
    </location>
</feature>
<feature type="compositionally biased region" description="Polar residues" evidence="2">
    <location>
        <begin position="507"/>
        <end position="517"/>
    </location>
</feature>
<evidence type="ECO:0000256" key="1">
    <source>
        <dbReference type="SAM" id="Coils"/>
    </source>
</evidence>
<feature type="compositionally biased region" description="Polar residues" evidence="2">
    <location>
        <begin position="432"/>
        <end position="444"/>
    </location>
</feature>
<sequence>MENHSFSTAAFGHSHRDFTPVSKRPSRMTGGNAKSSYEPYHSTPLTTTPPGPAHISFSVSSVPVNHSSAPTLGYARSSPTEKGPKSSPSVRMGRTSLSPSRVRGLSPTRGYGSSPPRHGYVSELETTTIQKQRKELHLLIGELQDRDRELNEMVASHQKQLLAWEQDRQKLLTLEQRYSRLEAELKSRTEQVKTQTTKLKVLESQEQSKELALQSTQKQLEQMSEQASSASRQVKEMEDHSEQLNSLIRDLSSKVGQFEAREQELLTMLKLKDNELAEASAHISDMSSKLKRLDHANKEIRHTEAATRKDLAAARQKYNEIKQELEKLTGQLNDQNNTNTEQSIELSQLQGDIQALQQEITLSGEREKRKDQLLELQRSKQERTDAELTNLRQVYERQQRDLSLLQLNLDSRNEVLHRSQLNNSQHDDLGRSHNTSRSPANVSGKSRDSSLHNASLIGGALVENHGDHGVPDLSSGDTEELLTADSSGETPAEETSPTSKLHRLLTESRQMVQNLEETTLPPYINKPNKDDSRSPPAGTQE</sequence>
<dbReference type="KEGG" id="aplc:110976595"/>
<dbReference type="RefSeq" id="XP_022085695.1">
    <property type="nucleotide sequence ID" value="XM_022230003.1"/>
</dbReference>
<organism evidence="3 4">
    <name type="scientific">Acanthaster planci</name>
    <name type="common">Crown-of-thorns starfish</name>
    <dbReference type="NCBI Taxonomy" id="133434"/>
    <lineage>
        <taxon>Eukaryota</taxon>
        <taxon>Metazoa</taxon>
        <taxon>Echinodermata</taxon>
        <taxon>Eleutherozoa</taxon>
        <taxon>Asterozoa</taxon>
        <taxon>Asteroidea</taxon>
        <taxon>Valvatacea</taxon>
        <taxon>Valvatida</taxon>
        <taxon>Acanthasteridae</taxon>
        <taxon>Acanthaster</taxon>
    </lineage>
</organism>
<feature type="region of interest" description="Disordered" evidence="2">
    <location>
        <begin position="422"/>
        <end position="541"/>
    </location>
</feature>
<keyword evidence="3" id="KW-1185">Reference proteome</keyword>
<name>A0A8B7Y076_ACAPL</name>
<proteinExistence type="predicted"/>